<name>A0A8S5RP28_9VIRU</name>
<feature type="compositionally biased region" description="Polar residues" evidence="1">
    <location>
        <begin position="10"/>
        <end position="19"/>
    </location>
</feature>
<accession>A0A8S5RP28</accession>
<dbReference type="EMBL" id="BK059128">
    <property type="protein sequence ID" value="DAE32780.1"/>
    <property type="molecule type" value="Genomic_DNA"/>
</dbReference>
<reference evidence="2" key="1">
    <citation type="journal article" date="2021" name="Proc. Natl. Acad. Sci. U.S.A.">
        <title>A Catalog of Tens of Thousands of Viruses from Human Metagenomes Reveals Hidden Associations with Chronic Diseases.</title>
        <authorList>
            <person name="Tisza M.J."/>
            <person name="Buck C.B."/>
        </authorList>
    </citation>
    <scope>NUCLEOTIDE SEQUENCE</scope>
    <source>
        <strain evidence="2">CtFlR8</strain>
    </source>
</reference>
<evidence type="ECO:0000313" key="2">
    <source>
        <dbReference type="EMBL" id="DAE32780.1"/>
    </source>
</evidence>
<sequence>MTTIFAKVVKSNQQKTPRNPVNMRKVRGIEWGSSPLASTLE</sequence>
<proteinExistence type="predicted"/>
<organism evidence="2">
    <name type="scientific">virus sp. ctFlR8</name>
    <dbReference type="NCBI Taxonomy" id="2825811"/>
    <lineage>
        <taxon>Viruses</taxon>
    </lineage>
</organism>
<protein>
    <submittedName>
        <fullName evidence="2">Uncharacterized protein</fullName>
    </submittedName>
</protein>
<feature type="region of interest" description="Disordered" evidence="1">
    <location>
        <begin position="1"/>
        <end position="23"/>
    </location>
</feature>
<evidence type="ECO:0000256" key="1">
    <source>
        <dbReference type="SAM" id="MobiDB-lite"/>
    </source>
</evidence>